<dbReference type="EMBL" id="MPUH01000079">
    <property type="protein sequence ID" value="OMJ91527.1"/>
    <property type="molecule type" value="Genomic_DNA"/>
</dbReference>
<dbReference type="AlphaFoldDB" id="A0A1R2CRA4"/>
<comment type="caution">
    <text evidence="1">The sequence shown here is derived from an EMBL/GenBank/DDBJ whole genome shotgun (WGS) entry which is preliminary data.</text>
</comment>
<protein>
    <submittedName>
        <fullName evidence="1">Uncharacterized protein</fullName>
    </submittedName>
</protein>
<name>A0A1R2CRA4_9CILI</name>
<keyword evidence="2" id="KW-1185">Reference proteome</keyword>
<proteinExistence type="predicted"/>
<reference evidence="1 2" key="1">
    <citation type="submission" date="2016-11" db="EMBL/GenBank/DDBJ databases">
        <title>The macronuclear genome of Stentor coeruleus: a giant cell with tiny introns.</title>
        <authorList>
            <person name="Slabodnick M."/>
            <person name="Ruby J.G."/>
            <person name="Reiff S.B."/>
            <person name="Swart E.C."/>
            <person name="Gosai S."/>
            <person name="Prabakaran S."/>
            <person name="Witkowska E."/>
            <person name="Larue G.E."/>
            <person name="Fisher S."/>
            <person name="Freeman R.M."/>
            <person name="Gunawardena J."/>
            <person name="Chu W."/>
            <person name="Stover N.A."/>
            <person name="Gregory B.D."/>
            <person name="Nowacki M."/>
            <person name="Derisi J."/>
            <person name="Roy S.W."/>
            <person name="Marshall W.F."/>
            <person name="Sood P."/>
        </authorList>
    </citation>
    <scope>NUCLEOTIDE SEQUENCE [LARGE SCALE GENOMIC DNA]</scope>
    <source>
        <strain evidence="1">WM001</strain>
    </source>
</reference>
<evidence type="ECO:0000313" key="2">
    <source>
        <dbReference type="Proteomes" id="UP000187209"/>
    </source>
</evidence>
<dbReference type="Proteomes" id="UP000187209">
    <property type="component" value="Unassembled WGS sequence"/>
</dbReference>
<organism evidence="1 2">
    <name type="scientific">Stentor coeruleus</name>
    <dbReference type="NCBI Taxonomy" id="5963"/>
    <lineage>
        <taxon>Eukaryota</taxon>
        <taxon>Sar</taxon>
        <taxon>Alveolata</taxon>
        <taxon>Ciliophora</taxon>
        <taxon>Postciliodesmatophora</taxon>
        <taxon>Heterotrichea</taxon>
        <taxon>Heterotrichida</taxon>
        <taxon>Stentoridae</taxon>
        <taxon>Stentor</taxon>
    </lineage>
</organism>
<gene>
    <name evidence="1" type="ORF">SteCoe_5897</name>
</gene>
<sequence>MEKTYKKPNLLKEIIQTIEERSTDLQNPLNLLSSKHCFVVAITTTGKKIKYEYTDKGYCRVDYEYLDLVPSITRSQGYLSATPTVGEATKAFCEIAIKKKYDNRAHTCQHVTRDFLVHYGLLNGSDLRSADLKKYSEIVGKKHAKKFIGFDSVHDTIIEEFDKGVKFSYKDNFKSYSKIWDFKHIFHTEAFFKIGMHKGTHKVSKAEEYKSILDEAFRSPFLNKLYSEYKKKPSETENQTK</sequence>
<accession>A0A1R2CRA4</accession>
<evidence type="ECO:0000313" key="1">
    <source>
        <dbReference type="EMBL" id="OMJ91527.1"/>
    </source>
</evidence>